<dbReference type="EMBL" id="JBHTLP010000003">
    <property type="protein sequence ID" value="MFD1140885.1"/>
    <property type="molecule type" value="Genomic_DNA"/>
</dbReference>
<organism evidence="1 2">
    <name type="scientific">Larkinella insperata</name>
    <dbReference type="NCBI Taxonomy" id="332158"/>
    <lineage>
        <taxon>Bacteria</taxon>
        <taxon>Pseudomonadati</taxon>
        <taxon>Bacteroidota</taxon>
        <taxon>Cytophagia</taxon>
        <taxon>Cytophagales</taxon>
        <taxon>Spirosomataceae</taxon>
        <taxon>Larkinella</taxon>
    </lineage>
</organism>
<proteinExistence type="predicted"/>
<evidence type="ECO:0000313" key="1">
    <source>
        <dbReference type="EMBL" id="MFD1140885.1"/>
    </source>
</evidence>
<dbReference type="RefSeq" id="WP_379883997.1">
    <property type="nucleotide sequence ID" value="NZ_JBHTLP010000003.1"/>
</dbReference>
<protein>
    <submittedName>
        <fullName evidence="1">Uncharacterized protein</fullName>
    </submittedName>
</protein>
<sequence>MEDYFNDIDQAYHPADLEKLRDIREKLVNLRRLKKKFGPEGVEIETIDSPVHQTMGVVFQKGLEVLIKSTNGQLEVYLLKPLNDEVHQAFTQSVLISISD</sequence>
<dbReference type="Proteomes" id="UP001597116">
    <property type="component" value="Unassembled WGS sequence"/>
</dbReference>
<keyword evidence="2" id="KW-1185">Reference proteome</keyword>
<accession>A0ABW3QKS0</accession>
<evidence type="ECO:0000313" key="2">
    <source>
        <dbReference type="Proteomes" id="UP001597116"/>
    </source>
</evidence>
<gene>
    <name evidence="1" type="ORF">ACFQ4C_07190</name>
</gene>
<name>A0ABW3QKS0_9BACT</name>
<comment type="caution">
    <text evidence="1">The sequence shown here is derived from an EMBL/GenBank/DDBJ whole genome shotgun (WGS) entry which is preliminary data.</text>
</comment>
<reference evidence="2" key="1">
    <citation type="journal article" date="2019" name="Int. J. Syst. Evol. Microbiol.">
        <title>The Global Catalogue of Microorganisms (GCM) 10K type strain sequencing project: providing services to taxonomists for standard genome sequencing and annotation.</title>
        <authorList>
            <consortium name="The Broad Institute Genomics Platform"/>
            <consortium name="The Broad Institute Genome Sequencing Center for Infectious Disease"/>
            <person name="Wu L."/>
            <person name="Ma J."/>
        </authorList>
    </citation>
    <scope>NUCLEOTIDE SEQUENCE [LARGE SCALE GENOMIC DNA]</scope>
    <source>
        <strain evidence="2">CCUG 55608</strain>
    </source>
</reference>